<organism evidence="1">
    <name type="scientific">viral metagenome</name>
    <dbReference type="NCBI Taxonomy" id="1070528"/>
    <lineage>
        <taxon>unclassified sequences</taxon>
        <taxon>metagenomes</taxon>
        <taxon>organismal metagenomes</taxon>
    </lineage>
</organism>
<name>A0A6C0C794_9ZZZZ</name>
<proteinExistence type="predicted"/>
<dbReference type="SUPFAM" id="SSF52058">
    <property type="entry name" value="L domain-like"/>
    <property type="match status" value="1"/>
</dbReference>
<reference evidence="1" key="1">
    <citation type="journal article" date="2020" name="Nature">
        <title>Giant virus diversity and host interactions through global metagenomics.</title>
        <authorList>
            <person name="Schulz F."/>
            <person name="Roux S."/>
            <person name="Paez-Espino D."/>
            <person name="Jungbluth S."/>
            <person name="Walsh D.A."/>
            <person name="Denef V.J."/>
            <person name="McMahon K.D."/>
            <person name="Konstantinidis K.T."/>
            <person name="Eloe-Fadrosh E.A."/>
            <person name="Kyrpides N.C."/>
            <person name="Woyke T."/>
        </authorList>
    </citation>
    <scope>NUCLEOTIDE SEQUENCE</scope>
    <source>
        <strain evidence="1">GVMAG-M-3300020192-26</strain>
    </source>
</reference>
<evidence type="ECO:0000313" key="1">
    <source>
        <dbReference type="EMBL" id="QHT00428.1"/>
    </source>
</evidence>
<dbReference type="AlphaFoldDB" id="A0A6C0C794"/>
<dbReference type="PANTHER" id="PTHR32134">
    <property type="entry name" value="FNIP REPEAT-CONTAINING PROTEIN"/>
    <property type="match status" value="1"/>
</dbReference>
<dbReference type="PANTHER" id="PTHR32134:SF173">
    <property type="entry name" value="FNIP REPEAT-CONTAINING PROTEIN-RELATED"/>
    <property type="match status" value="1"/>
</dbReference>
<dbReference type="Pfam" id="PF05725">
    <property type="entry name" value="FNIP"/>
    <property type="match status" value="6"/>
</dbReference>
<accession>A0A6C0C794</accession>
<dbReference type="InterPro" id="IPR051251">
    <property type="entry name" value="STK_FNIP-Repeat"/>
</dbReference>
<evidence type="ECO:0008006" key="2">
    <source>
        <dbReference type="Google" id="ProtNLM"/>
    </source>
</evidence>
<sequence length="430" mass="49503">MLSLFPQEILLLIGDTLTTYQKLIFSSISVSFDKLKYKFIYRHAIAAHKIQDLLYKENFAVSYYFVKRFINTPRFVKRLHFSDTFNSPLDNLPHSVTHLFLGRGFNKPLDLPPFLTHLYLGKAFNQEIDNLPSSLVHIKFGKRFNKPVANKLPPFLKHIEFNKDFNQPLNGFLPHTLQYIHTGGYNYPLDIFPESLIDLLFGYKFNQPIRNIPPVKRLCFTKKFNHQINNLIPSSVEILGFGKSFDQELSGNVPDSVDFLIYEGNPERIKNCNLRIKSLGWGSTSISSDCVPPSVRRLIFGTRYNLPIQSLPSFITKIQFGDHFNQPIDNILPENLISLKFGLNFNQPIDKCIPSSVTRLIFGEKFHQSIANMSRTNNDNLTHLTISSNVEEIITGDILPSIKYVVLHHNGPNNFNQFQPHVKVIIKRKK</sequence>
<dbReference type="InterPro" id="IPR008615">
    <property type="entry name" value="FNIP"/>
</dbReference>
<dbReference type="EMBL" id="MN739355">
    <property type="protein sequence ID" value="QHT00428.1"/>
    <property type="molecule type" value="Genomic_DNA"/>
</dbReference>
<protein>
    <recommendedName>
        <fullName evidence="2">F-box domain-containing protein</fullName>
    </recommendedName>
</protein>